<dbReference type="EMBL" id="BABT02000117">
    <property type="protein sequence ID" value="GAA97221.1"/>
    <property type="molecule type" value="Genomic_DNA"/>
</dbReference>
<dbReference type="Proteomes" id="UP000009131">
    <property type="component" value="Unassembled WGS sequence"/>
</dbReference>
<accession>G7E340</accession>
<gene>
    <name evidence="2" type="primary">Mo03897</name>
    <name evidence="2" type="ORF">E5Q_03897</name>
</gene>
<proteinExistence type="predicted"/>
<feature type="region of interest" description="Disordered" evidence="1">
    <location>
        <begin position="22"/>
        <end position="51"/>
    </location>
</feature>
<dbReference type="AlphaFoldDB" id="G7E340"/>
<evidence type="ECO:0000313" key="3">
    <source>
        <dbReference type="Proteomes" id="UP000009131"/>
    </source>
</evidence>
<sequence>MKKGRRPGLEFVLDIVELESQSSDTSREKFAEKSDVVRQRNDKAESHPRPLVNQNFVPTDIDGAVACVRLCKARLQDGSSRRGRAP</sequence>
<dbReference type="InParanoid" id="G7E340"/>
<feature type="compositionally biased region" description="Basic and acidic residues" evidence="1">
    <location>
        <begin position="25"/>
        <end position="48"/>
    </location>
</feature>
<organism evidence="2 3">
    <name type="scientific">Mixia osmundae (strain CBS 9802 / IAM 14324 / JCM 22182 / KY 12970)</name>
    <dbReference type="NCBI Taxonomy" id="764103"/>
    <lineage>
        <taxon>Eukaryota</taxon>
        <taxon>Fungi</taxon>
        <taxon>Dikarya</taxon>
        <taxon>Basidiomycota</taxon>
        <taxon>Pucciniomycotina</taxon>
        <taxon>Mixiomycetes</taxon>
        <taxon>Mixiales</taxon>
        <taxon>Mixiaceae</taxon>
        <taxon>Mixia</taxon>
    </lineage>
</organism>
<reference evidence="2 3" key="2">
    <citation type="journal article" date="2012" name="Open Biol.">
        <title>Characteristics of nucleosomes and linker DNA regions on the genome of the basidiomycete Mixia osmundae revealed by mono- and dinucleosome mapping.</title>
        <authorList>
            <person name="Nishida H."/>
            <person name="Kondo S."/>
            <person name="Matsumoto T."/>
            <person name="Suzuki Y."/>
            <person name="Yoshikawa H."/>
            <person name="Taylor T.D."/>
            <person name="Sugiyama J."/>
        </authorList>
    </citation>
    <scope>NUCLEOTIDE SEQUENCE [LARGE SCALE GENOMIC DNA]</scope>
    <source>
        <strain evidence="3">CBS 9802 / IAM 14324 / JCM 22182 / KY 12970</strain>
    </source>
</reference>
<evidence type="ECO:0000313" key="2">
    <source>
        <dbReference type="EMBL" id="GAA97221.1"/>
    </source>
</evidence>
<reference evidence="2 3" key="1">
    <citation type="journal article" date="2011" name="J. Gen. Appl. Microbiol.">
        <title>Draft genome sequencing of the enigmatic basidiomycete Mixia osmundae.</title>
        <authorList>
            <person name="Nishida H."/>
            <person name="Nagatsuka Y."/>
            <person name="Sugiyama J."/>
        </authorList>
    </citation>
    <scope>NUCLEOTIDE SEQUENCE [LARGE SCALE GENOMIC DNA]</scope>
    <source>
        <strain evidence="3">CBS 9802 / IAM 14324 / JCM 22182 / KY 12970</strain>
    </source>
</reference>
<comment type="caution">
    <text evidence="2">The sequence shown here is derived from an EMBL/GenBank/DDBJ whole genome shotgun (WGS) entry which is preliminary data.</text>
</comment>
<keyword evidence="3" id="KW-1185">Reference proteome</keyword>
<name>G7E340_MIXOS</name>
<evidence type="ECO:0000256" key="1">
    <source>
        <dbReference type="SAM" id="MobiDB-lite"/>
    </source>
</evidence>
<dbReference type="HOGENOM" id="CLU_2498346_0_0_1"/>
<protein>
    <submittedName>
        <fullName evidence="2">Uncharacterized protein</fullName>
    </submittedName>
</protein>